<reference evidence="3 4" key="1">
    <citation type="submission" date="2014-08" db="EMBL/GenBank/DDBJ databases">
        <title>Complete genome sequence of Corynebacterium phocae M408/89/1(T)(=DSM 44612(T)), isolated from the common seal (Phoca vitulina).</title>
        <authorList>
            <person name="Ruckert C."/>
            <person name="Albersmeier A."/>
            <person name="Winkler A."/>
            <person name="Kalinowski J."/>
        </authorList>
    </citation>
    <scope>NUCLEOTIDE SEQUENCE [LARGE SCALE GENOMIC DNA]</scope>
    <source>
        <strain evidence="3 4">M408/89/1</strain>
    </source>
</reference>
<sequence length="277" mass="29996">MPAFEAEVGMPYWIDLTTSDADASARFYTEVLGWEAEEGAEGAGYRLMRIQGLPVAGLIPQPEDSKTPDTWVTYFLSRNVDEDLAKAEKLGGRTLAKPQQVDHGLMALCADPTGGLFGLIEPSGPDKFIAAGEPGTAVWHELSVTRDFQQALDFYGELFNWELRTVEGTGEGFEYATAEEDGAAFAGFWNAAGRFPEGVGSFWQTFLGVRDADAAAQKALELGGQLIQEPMESPFGRLTVVADSTGATVTLVEVEDAPEEDPRESDDLFGLELPEDN</sequence>
<dbReference type="EMBL" id="CP009249">
    <property type="protein sequence ID" value="APT91662.1"/>
    <property type="molecule type" value="Genomic_DNA"/>
</dbReference>
<feature type="compositionally biased region" description="Acidic residues" evidence="1">
    <location>
        <begin position="253"/>
        <end position="277"/>
    </location>
</feature>
<dbReference type="Gene3D" id="3.10.180.10">
    <property type="entry name" value="2,3-Dihydroxybiphenyl 1,2-Dioxygenase, domain 1"/>
    <property type="match status" value="2"/>
</dbReference>
<dbReference type="OrthoDB" id="9793039at2"/>
<feature type="region of interest" description="Disordered" evidence="1">
    <location>
        <begin position="252"/>
        <end position="277"/>
    </location>
</feature>
<feature type="domain" description="VOC" evidence="2">
    <location>
        <begin position="10"/>
        <end position="122"/>
    </location>
</feature>
<protein>
    <submittedName>
        <fullName evidence="3">Glyoxalase</fullName>
    </submittedName>
</protein>
<accession>A0A1L7D0V4</accession>
<dbReference type="CDD" id="cd07247">
    <property type="entry name" value="SgaA_N_like"/>
    <property type="match status" value="2"/>
</dbReference>
<evidence type="ECO:0000259" key="2">
    <source>
        <dbReference type="PROSITE" id="PS51819"/>
    </source>
</evidence>
<evidence type="ECO:0000313" key="4">
    <source>
        <dbReference type="Proteomes" id="UP000185491"/>
    </source>
</evidence>
<dbReference type="Pfam" id="PF00903">
    <property type="entry name" value="Glyoxalase"/>
    <property type="match status" value="2"/>
</dbReference>
<dbReference type="KEGG" id="cpho:CPHO_00535"/>
<name>A0A1L7D0V4_9CORY</name>
<dbReference type="InterPro" id="IPR004360">
    <property type="entry name" value="Glyas_Fos-R_dOase_dom"/>
</dbReference>
<dbReference type="InterPro" id="IPR029068">
    <property type="entry name" value="Glyas_Bleomycin-R_OHBP_Dase"/>
</dbReference>
<dbReference type="RefSeq" id="WP_075732312.1">
    <property type="nucleotide sequence ID" value="NZ_CP009249.1"/>
</dbReference>
<dbReference type="PROSITE" id="PS51819">
    <property type="entry name" value="VOC"/>
    <property type="match status" value="2"/>
</dbReference>
<dbReference type="AlphaFoldDB" id="A0A1L7D0V4"/>
<keyword evidence="4" id="KW-1185">Reference proteome</keyword>
<dbReference type="Proteomes" id="UP000185491">
    <property type="component" value="Chromosome"/>
</dbReference>
<gene>
    <name evidence="3" type="ORF">CPHO_00535</name>
</gene>
<proteinExistence type="predicted"/>
<dbReference type="PANTHER" id="PTHR33993:SF14">
    <property type="entry name" value="GB|AAF24581.1"/>
    <property type="match status" value="1"/>
</dbReference>
<organism evidence="3 4">
    <name type="scientific">Corynebacterium phocae</name>
    <dbReference type="NCBI Taxonomy" id="161895"/>
    <lineage>
        <taxon>Bacteria</taxon>
        <taxon>Bacillati</taxon>
        <taxon>Actinomycetota</taxon>
        <taxon>Actinomycetes</taxon>
        <taxon>Mycobacteriales</taxon>
        <taxon>Corynebacteriaceae</taxon>
        <taxon>Corynebacterium</taxon>
    </lineage>
</organism>
<evidence type="ECO:0000313" key="3">
    <source>
        <dbReference type="EMBL" id="APT91662.1"/>
    </source>
</evidence>
<dbReference type="PANTHER" id="PTHR33993">
    <property type="entry name" value="GLYOXALASE-RELATED"/>
    <property type="match status" value="1"/>
</dbReference>
<dbReference type="STRING" id="161895.CPHO_00535"/>
<dbReference type="SUPFAM" id="SSF54593">
    <property type="entry name" value="Glyoxalase/Bleomycin resistance protein/Dihydroxybiphenyl dioxygenase"/>
    <property type="match status" value="2"/>
</dbReference>
<dbReference type="InterPro" id="IPR052164">
    <property type="entry name" value="Anthracycline_SecMetBiosynth"/>
</dbReference>
<feature type="domain" description="VOC" evidence="2">
    <location>
        <begin position="137"/>
        <end position="254"/>
    </location>
</feature>
<evidence type="ECO:0000256" key="1">
    <source>
        <dbReference type="SAM" id="MobiDB-lite"/>
    </source>
</evidence>
<dbReference type="InterPro" id="IPR037523">
    <property type="entry name" value="VOC_core"/>
</dbReference>